<feature type="transmembrane region" description="Helical" evidence="12">
    <location>
        <begin position="192"/>
        <end position="210"/>
    </location>
</feature>
<proteinExistence type="inferred from homology"/>
<feature type="transmembrane region" description="Helical" evidence="12">
    <location>
        <begin position="87"/>
        <end position="109"/>
    </location>
</feature>
<accession>A0A914BMJ0</accession>
<feature type="transmembrane region" description="Helical" evidence="12">
    <location>
        <begin position="130"/>
        <end position="151"/>
    </location>
</feature>
<comment type="similarity">
    <text evidence="2 11">Belongs to the sodium:solute symporter (SSF) (TC 2.A.21) family.</text>
</comment>
<sequence>MAEQFGTRSYFEAPDYIVCGGMLLASLAIGLYYGLSGDRQRTSSEYILANRQMSFLPATLSLIASFSSGISVQGIPADVYYHGPMLIWFMLPMTLGAVLSMLFFMPMYYRLGMTSVYTYLDLRFNTVVQICGIISFLLFTLLYLGLITYTACVAVTAVTGISLEAAIVGSCIVCAIYTVIGGIKAVLWTDSLQMILMLAAVIAIIIKGSMELDGFGNVWRIASEGQRTNFFEFDMDFTDFYNGWGFTVGQITYINWTINNQYMVQRFVVCKSEAVARACIVGYIVGEFIFVVLLILAGFTIYAYYEGCDPLTLGYTTKNDQIVPYFVVDVFGHLPAVPGLLLAGLFGAALSTLSSVLNANATLVGEHFVKPIWKEMSDPTYTIVLKMIVVAFAVITLGSAFLVPAIGDAVPVMVTLNGGFHGTLLALYVLGAFVPWCGPKGAVSGYVVGLAVALTMSIGSVIYAPPPQNLQLSGEFCLNDTQLSGTEVTQLVTAWDSNITVSNIENQRSA</sequence>
<dbReference type="NCBIfam" id="TIGR00813">
    <property type="entry name" value="sss"/>
    <property type="match status" value="1"/>
</dbReference>
<evidence type="ECO:0000256" key="6">
    <source>
        <dbReference type="ARBA" id="ARBA00022989"/>
    </source>
</evidence>
<feature type="transmembrane region" description="Helical" evidence="12">
    <location>
        <begin position="443"/>
        <end position="464"/>
    </location>
</feature>
<keyword evidence="9 12" id="KW-0472">Membrane</keyword>
<feature type="transmembrane region" description="Helical" evidence="12">
    <location>
        <begin position="279"/>
        <end position="305"/>
    </location>
</feature>
<evidence type="ECO:0000256" key="7">
    <source>
        <dbReference type="ARBA" id="ARBA00023053"/>
    </source>
</evidence>
<keyword evidence="4" id="KW-1003">Cell membrane</keyword>
<dbReference type="GO" id="GO:0015293">
    <property type="term" value="F:symporter activity"/>
    <property type="evidence" value="ECO:0007669"/>
    <property type="project" value="TreeGrafter"/>
</dbReference>
<dbReference type="RefSeq" id="XP_038077160.1">
    <property type="nucleotide sequence ID" value="XM_038221232.1"/>
</dbReference>
<dbReference type="PROSITE" id="PS50283">
    <property type="entry name" value="NA_SOLUT_SYMP_3"/>
    <property type="match status" value="1"/>
</dbReference>
<dbReference type="PANTHER" id="PTHR42985">
    <property type="entry name" value="SODIUM-COUPLED MONOCARBOXYLATE TRANSPORTER"/>
    <property type="match status" value="1"/>
</dbReference>
<dbReference type="PANTHER" id="PTHR42985:SF40">
    <property type="entry name" value="LD47995P-RELATED"/>
    <property type="match status" value="1"/>
</dbReference>
<dbReference type="InterPro" id="IPR001734">
    <property type="entry name" value="Na/solute_symporter"/>
</dbReference>
<comment type="subcellular location">
    <subcellularLocation>
        <location evidence="1">Cell membrane</location>
        <topology evidence="1">Multi-pass membrane protein</topology>
    </subcellularLocation>
</comment>
<evidence type="ECO:0000256" key="5">
    <source>
        <dbReference type="ARBA" id="ARBA00022692"/>
    </source>
</evidence>
<feature type="transmembrane region" description="Helical" evidence="12">
    <location>
        <begin position="340"/>
        <end position="363"/>
    </location>
</feature>
<evidence type="ECO:0000256" key="2">
    <source>
        <dbReference type="ARBA" id="ARBA00006434"/>
    </source>
</evidence>
<feature type="transmembrane region" description="Helical" evidence="12">
    <location>
        <begin position="240"/>
        <end position="258"/>
    </location>
</feature>
<keyword evidence="3" id="KW-0813">Transport</keyword>
<dbReference type="InterPro" id="IPR051163">
    <property type="entry name" value="Sodium:Solute_Symporter_SSF"/>
</dbReference>
<evidence type="ECO:0000256" key="4">
    <source>
        <dbReference type="ARBA" id="ARBA00022475"/>
    </source>
</evidence>
<reference evidence="13" key="1">
    <citation type="submission" date="2022-11" db="UniProtKB">
        <authorList>
            <consortium name="EnsemblMetazoa"/>
        </authorList>
    </citation>
    <scope>IDENTIFICATION</scope>
</reference>
<keyword evidence="10" id="KW-0739">Sodium transport</keyword>
<evidence type="ECO:0000256" key="1">
    <source>
        <dbReference type="ARBA" id="ARBA00004651"/>
    </source>
</evidence>
<evidence type="ECO:0000256" key="10">
    <source>
        <dbReference type="ARBA" id="ARBA00023201"/>
    </source>
</evidence>
<keyword evidence="14" id="KW-1185">Reference proteome</keyword>
<keyword evidence="6 12" id="KW-1133">Transmembrane helix</keyword>
<evidence type="ECO:0000256" key="3">
    <source>
        <dbReference type="ARBA" id="ARBA00022448"/>
    </source>
</evidence>
<evidence type="ECO:0000313" key="13">
    <source>
        <dbReference type="EnsemblMetazoa" id="XP_038077160.1"/>
    </source>
</evidence>
<dbReference type="Proteomes" id="UP000887568">
    <property type="component" value="Unplaced"/>
</dbReference>
<dbReference type="Gene3D" id="1.20.1730.10">
    <property type="entry name" value="Sodium/glucose cotransporter"/>
    <property type="match status" value="1"/>
</dbReference>
<evidence type="ECO:0000256" key="12">
    <source>
        <dbReference type="SAM" id="Phobius"/>
    </source>
</evidence>
<evidence type="ECO:0008006" key="15">
    <source>
        <dbReference type="Google" id="ProtNLM"/>
    </source>
</evidence>
<dbReference type="AlphaFoldDB" id="A0A914BMJ0"/>
<dbReference type="EnsemblMetazoa" id="XM_038221232.1">
    <property type="protein sequence ID" value="XP_038077160.1"/>
    <property type="gene ID" value="LOC119745006"/>
</dbReference>
<feature type="transmembrane region" description="Helical" evidence="12">
    <location>
        <begin position="15"/>
        <end position="35"/>
    </location>
</feature>
<keyword evidence="5 12" id="KW-0812">Transmembrane</keyword>
<dbReference type="OMA" id="INWTINN"/>
<keyword evidence="8" id="KW-0406">Ion transport</keyword>
<dbReference type="GO" id="GO:0005886">
    <property type="term" value="C:plasma membrane"/>
    <property type="evidence" value="ECO:0007669"/>
    <property type="project" value="UniProtKB-SubCell"/>
</dbReference>
<evidence type="ECO:0000256" key="11">
    <source>
        <dbReference type="RuleBase" id="RU362091"/>
    </source>
</evidence>
<evidence type="ECO:0000256" key="9">
    <source>
        <dbReference type="ARBA" id="ARBA00023136"/>
    </source>
</evidence>
<evidence type="ECO:0000256" key="8">
    <source>
        <dbReference type="ARBA" id="ARBA00023065"/>
    </source>
</evidence>
<keyword evidence="7" id="KW-0915">Sodium</keyword>
<dbReference type="Pfam" id="PF00474">
    <property type="entry name" value="SSF"/>
    <property type="match status" value="1"/>
</dbReference>
<dbReference type="InterPro" id="IPR038377">
    <property type="entry name" value="Na/Glc_symporter_sf"/>
</dbReference>
<dbReference type="GeneID" id="119745006"/>
<protein>
    <recommendedName>
        <fullName evidence="15">Sodium-coupled monocarboxylate transporter 1</fullName>
    </recommendedName>
</protein>
<feature type="transmembrane region" description="Helical" evidence="12">
    <location>
        <begin position="157"/>
        <end position="180"/>
    </location>
</feature>
<organism evidence="13 14">
    <name type="scientific">Patiria miniata</name>
    <name type="common">Bat star</name>
    <name type="synonym">Asterina miniata</name>
    <dbReference type="NCBI Taxonomy" id="46514"/>
    <lineage>
        <taxon>Eukaryota</taxon>
        <taxon>Metazoa</taxon>
        <taxon>Echinodermata</taxon>
        <taxon>Eleutherozoa</taxon>
        <taxon>Asterozoa</taxon>
        <taxon>Asteroidea</taxon>
        <taxon>Valvatacea</taxon>
        <taxon>Valvatida</taxon>
        <taxon>Asterinidae</taxon>
        <taxon>Patiria</taxon>
    </lineage>
</organism>
<feature type="transmembrane region" description="Helical" evidence="12">
    <location>
        <begin position="383"/>
        <end position="406"/>
    </location>
</feature>
<dbReference type="GO" id="GO:0006814">
    <property type="term" value="P:sodium ion transport"/>
    <property type="evidence" value="ECO:0007669"/>
    <property type="project" value="UniProtKB-KW"/>
</dbReference>
<name>A0A914BMJ0_PATMI</name>
<evidence type="ECO:0000313" key="14">
    <source>
        <dbReference type="Proteomes" id="UP000887568"/>
    </source>
</evidence>
<feature type="transmembrane region" description="Helical" evidence="12">
    <location>
        <begin position="418"/>
        <end position="436"/>
    </location>
</feature>
<dbReference type="OrthoDB" id="6132759at2759"/>
<feature type="transmembrane region" description="Helical" evidence="12">
    <location>
        <begin position="55"/>
        <end position="75"/>
    </location>
</feature>